<dbReference type="RefSeq" id="WP_101249691.1">
    <property type="nucleotide sequence ID" value="NZ_PIUM01000004.1"/>
</dbReference>
<name>A0A2N3PYZ7_9PROT</name>
<dbReference type="InterPro" id="IPR004375">
    <property type="entry name" value="NanQ/TabA/YiaL"/>
</dbReference>
<evidence type="ECO:0000313" key="2">
    <source>
        <dbReference type="Proteomes" id="UP000233293"/>
    </source>
</evidence>
<gene>
    <name evidence="1" type="ORF">CWS72_06150</name>
</gene>
<dbReference type="SUPFAM" id="SSF51197">
    <property type="entry name" value="Clavaminate synthase-like"/>
    <property type="match status" value="1"/>
</dbReference>
<dbReference type="OrthoDB" id="6196468at2"/>
<accession>A0A2N3PYZ7</accession>
<dbReference type="Pfam" id="PF04074">
    <property type="entry name" value="DUF386"/>
    <property type="match status" value="1"/>
</dbReference>
<protein>
    <submittedName>
        <fullName evidence="1">YhcH/YjgK/YiaL family protein</fullName>
    </submittedName>
</protein>
<dbReference type="Gene3D" id="2.60.120.370">
    <property type="entry name" value="YhcH/YjgK/YiaL"/>
    <property type="match status" value="1"/>
</dbReference>
<dbReference type="NCBIfam" id="TIGR00022">
    <property type="entry name" value="YhcH/YjgK/YiaL family protein"/>
    <property type="match status" value="1"/>
</dbReference>
<dbReference type="PANTHER" id="PTHR34986:SF1">
    <property type="entry name" value="PROTEIN YIAL"/>
    <property type="match status" value="1"/>
</dbReference>
<dbReference type="GO" id="GO:0005829">
    <property type="term" value="C:cytosol"/>
    <property type="evidence" value="ECO:0007669"/>
    <property type="project" value="TreeGrafter"/>
</dbReference>
<reference evidence="2" key="1">
    <citation type="submission" date="2017-12" db="EMBL/GenBank/DDBJ databases">
        <title>Draft genome sequence of Telmatospirillum siberiense 26-4b1T, an acidotolerant peatland alphaproteobacterium potentially involved in sulfur cycling.</title>
        <authorList>
            <person name="Hausmann B."/>
            <person name="Pjevac P."/>
            <person name="Schreck K."/>
            <person name="Herbold C.W."/>
            <person name="Daims H."/>
            <person name="Wagner M."/>
            <person name="Pester M."/>
            <person name="Loy A."/>
        </authorList>
    </citation>
    <scope>NUCLEOTIDE SEQUENCE [LARGE SCALE GENOMIC DNA]</scope>
    <source>
        <strain evidence="2">26-4b1</strain>
    </source>
</reference>
<comment type="caution">
    <text evidence="1">The sequence shown here is derived from an EMBL/GenBank/DDBJ whole genome shotgun (WGS) entry which is preliminary data.</text>
</comment>
<proteinExistence type="predicted"/>
<evidence type="ECO:0000313" key="1">
    <source>
        <dbReference type="EMBL" id="PKU25636.1"/>
    </source>
</evidence>
<dbReference type="Proteomes" id="UP000233293">
    <property type="component" value="Unassembled WGS sequence"/>
</dbReference>
<sequence>MIFGSVHHLENLQGWLPAPLRMALEHLKKTDFTNVPAGRYDLQGSDVYVQVMDLSTKNDADTRPEIHRKYIDVQFMVKGCERIGVAVDTGRNEVAEDLLAERDLLFYRAAENESSLVLRPGNFAVFFPSDVHRPLCEVDGPQAIRKVVVKVSLAALKG</sequence>
<dbReference type="EMBL" id="PIUM01000004">
    <property type="protein sequence ID" value="PKU25636.1"/>
    <property type="molecule type" value="Genomic_DNA"/>
</dbReference>
<organism evidence="1 2">
    <name type="scientific">Telmatospirillum siberiense</name>
    <dbReference type="NCBI Taxonomy" id="382514"/>
    <lineage>
        <taxon>Bacteria</taxon>
        <taxon>Pseudomonadati</taxon>
        <taxon>Pseudomonadota</taxon>
        <taxon>Alphaproteobacteria</taxon>
        <taxon>Rhodospirillales</taxon>
        <taxon>Rhodospirillaceae</taxon>
        <taxon>Telmatospirillum</taxon>
    </lineage>
</organism>
<keyword evidence="2" id="KW-1185">Reference proteome</keyword>
<dbReference type="InterPro" id="IPR037012">
    <property type="entry name" value="NanQ/TabA/YiaL_sf"/>
</dbReference>
<dbReference type="AlphaFoldDB" id="A0A2N3PYZ7"/>
<dbReference type="PANTHER" id="PTHR34986">
    <property type="entry name" value="EVOLVED BETA-GALACTOSIDASE SUBUNIT BETA"/>
    <property type="match status" value="1"/>
</dbReference>